<dbReference type="PaxDb" id="589924-Ferp_0885"/>
<dbReference type="KEGG" id="fpl:Ferp_0885"/>
<dbReference type="GO" id="GO:0016853">
    <property type="term" value="F:isomerase activity"/>
    <property type="evidence" value="ECO:0007669"/>
    <property type="project" value="UniProtKB-KW"/>
</dbReference>
<dbReference type="EMBL" id="CP001899">
    <property type="protein sequence ID" value="ADC65053.1"/>
    <property type="molecule type" value="Genomic_DNA"/>
</dbReference>
<evidence type="ECO:0000313" key="3">
    <source>
        <dbReference type="Proteomes" id="UP000002613"/>
    </source>
</evidence>
<feature type="domain" description="Xylose isomerase-like TIM barrel" evidence="1">
    <location>
        <begin position="21"/>
        <end position="249"/>
    </location>
</feature>
<dbReference type="Proteomes" id="UP000002613">
    <property type="component" value="Chromosome"/>
</dbReference>
<name>D3RX40_FERPA</name>
<dbReference type="HOGENOM" id="CLU_050006_7_0_2"/>
<evidence type="ECO:0000259" key="1">
    <source>
        <dbReference type="Pfam" id="PF01261"/>
    </source>
</evidence>
<dbReference type="AlphaFoldDB" id="D3RX40"/>
<accession>D3RX40</accession>
<dbReference type="Pfam" id="PF01261">
    <property type="entry name" value="AP_endonuc_2"/>
    <property type="match status" value="1"/>
</dbReference>
<dbReference type="SUPFAM" id="SSF51658">
    <property type="entry name" value="Xylose isomerase-like"/>
    <property type="match status" value="1"/>
</dbReference>
<keyword evidence="3" id="KW-1185">Reference proteome</keyword>
<dbReference type="eggNOG" id="arCOG01897">
    <property type="taxonomic scope" value="Archaea"/>
</dbReference>
<evidence type="ECO:0000313" key="2">
    <source>
        <dbReference type="EMBL" id="ADC65053.1"/>
    </source>
</evidence>
<protein>
    <submittedName>
        <fullName evidence="2">Xylose isomerase domain protein TIM barrel</fullName>
    </submittedName>
</protein>
<dbReference type="InterPro" id="IPR013022">
    <property type="entry name" value="Xyl_isomerase-like_TIM-brl"/>
</dbReference>
<sequence length="260" mass="29926">MIIFSTMFLFEYPLGRIAEAVELAEYDGVEFWVETPYFWWKKDEKMLGEIERFVKAVHSAVIDLNPVSSNERVAELSIQETLYSVKIASLLSSPVTIHGGKRSAEREPVEEDYAALEKYFRIVKNYAEIKNVKVLLENSEKGINRLCRTAEEIEYYSKKFGFGVTLDLNHAAKNGNFESFLKILDRVENLHVSGYDERGRHVEVSRSEEVMEMLRKVGDAGYEGLVTIELDDLGIGELSFEEKVRVLKEQKEVVEKLLRL</sequence>
<reference evidence="3" key="1">
    <citation type="submission" date="2010-02" db="EMBL/GenBank/DDBJ databases">
        <title>Complete sequence of Ferroglobus placidus DSM 10642.</title>
        <authorList>
            <consortium name="US DOE Joint Genome Institute"/>
            <person name="Lucas S."/>
            <person name="Copeland A."/>
            <person name="Lapidus A."/>
            <person name="Cheng J.-F."/>
            <person name="Bruce D."/>
            <person name="Goodwin L."/>
            <person name="Pitluck S."/>
            <person name="Saunders E."/>
            <person name="Brettin T."/>
            <person name="Detter J.C."/>
            <person name="Han C."/>
            <person name="Tapia R."/>
            <person name="Larimer F."/>
            <person name="Land M."/>
            <person name="Hauser L."/>
            <person name="Kyrpides N."/>
            <person name="Ivanova N."/>
            <person name="Holmes D."/>
            <person name="Lovley D."/>
            <person name="Kyrpides N."/>
            <person name="Anderson I.J."/>
            <person name="Woyke T."/>
        </authorList>
    </citation>
    <scope>NUCLEOTIDE SEQUENCE [LARGE SCALE GENOMIC DNA]</scope>
    <source>
        <strain evidence="3">DSM 10642 / AEDII12DO</strain>
    </source>
</reference>
<dbReference type="Gene3D" id="3.20.20.150">
    <property type="entry name" value="Divalent-metal-dependent TIM barrel enzymes"/>
    <property type="match status" value="1"/>
</dbReference>
<reference evidence="2 3" key="2">
    <citation type="journal article" date="2011" name="Stand. Genomic Sci.">
        <title>Complete genome sequence of Ferroglobus placidus AEDII12DO.</title>
        <authorList>
            <person name="Anderson I."/>
            <person name="Risso C."/>
            <person name="Holmes D."/>
            <person name="Lucas S."/>
            <person name="Copeland A."/>
            <person name="Lapidus A."/>
            <person name="Cheng J.F."/>
            <person name="Bruce D."/>
            <person name="Goodwin L."/>
            <person name="Pitluck S."/>
            <person name="Saunders E."/>
            <person name="Brettin T."/>
            <person name="Detter J.C."/>
            <person name="Han C."/>
            <person name="Tapia R."/>
            <person name="Larimer F."/>
            <person name="Land M."/>
            <person name="Hauser L."/>
            <person name="Woyke T."/>
            <person name="Lovley D."/>
            <person name="Kyrpides N."/>
            <person name="Ivanova N."/>
        </authorList>
    </citation>
    <scope>NUCLEOTIDE SEQUENCE [LARGE SCALE GENOMIC DNA]</scope>
    <source>
        <strain evidence="3">DSM 10642 / AEDII12DO</strain>
    </source>
</reference>
<organism evidence="2 3">
    <name type="scientific">Ferroglobus placidus (strain DSM 10642 / AEDII12DO)</name>
    <dbReference type="NCBI Taxonomy" id="589924"/>
    <lineage>
        <taxon>Archaea</taxon>
        <taxon>Methanobacteriati</taxon>
        <taxon>Methanobacteriota</taxon>
        <taxon>Archaeoglobi</taxon>
        <taxon>Archaeoglobales</taxon>
        <taxon>Archaeoglobaceae</taxon>
        <taxon>Ferroglobus</taxon>
    </lineage>
</organism>
<gene>
    <name evidence="2" type="ordered locus">Ferp_0885</name>
</gene>
<dbReference type="STRING" id="589924.Ferp_0885"/>
<dbReference type="InterPro" id="IPR036237">
    <property type="entry name" value="Xyl_isomerase-like_sf"/>
</dbReference>
<keyword evidence="2" id="KW-0413">Isomerase</keyword>
<proteinExistence type="predicted"/>